<dbReference type="EMBL" id="BSDI01000016">
    <property type="protein sequence ID" value="GLH98444.1"/>
    <property type="molecule type" value="Genomic_DNA"/>
</dbReference>
<dbReference type="Proteomes" id="UP001144280">
    <property type="component" value="Unassembled WGS sequence"/>
</dbReference>
<dbReference type="Pfam" id="PF01263">
    <property type="entry name" value="Aldose_epim"/>
    <property type="match status" value="1"/>
</dbReference>
<dbReference type="RefSeq" id="WP_281897308.1">
    <property type="nucleotide sequence ID" value="NZ_BSDI01000016.1"/>
</dbReference>
<dbReference type="InterPro" id="IPR008183">
    <property type="entry name" value="Aldose_1/G6P_1-epimerase"/>
</dbReference>
<dbReference type="InterPro" id="IPR011013">
    <property type="entry name" value="Gal_mutarotase_sf_dom"/>
</dbReference>
<evidence type="ECO:0000313" key="2">
    <source>
        <dbReference type="Proteomes" id="UP001144280"/>
    </source>
</evidence>
<dbReference type="CDD" id="cd09022">
    <property type="entry name" value="Aldose_epim_Ec_YihR"/>
    <property type="match status" value="1"/>
</dbReference>
<dbReference type="SUPFAM" id="SSF74650">
    <property type="entry name" value="Galactose mutarotase-like"/>
    <property type="match status" value="1"/>
</dbReference>
<dbReference type="InterPro" id="IPR014718">
    <property type="entry name" value="GH-type_carb-bd"/>
</dbReference>
<organism evidence="1 2">
    <name type="scientific">Phytohabitans aurantiacus</name>
    <dbReference type="NCBI Taxonomy" id="3016789"/>
    <lineage>
        <taxon>Bacteria</taxon>
        <taxon>Bacillati</taxon>
        <taxon>Actinomycetota</taxon>
        <taxon>Actinomycetes</taxon>
        <taxon>Micromonosporales</taxon>
        <taxon>Micromonosporaceae</taxon>
    </lineage>
</organism>
<comment type="caution">
    <text evidence="1">The sequence shown here is derived from an EMBL/GenBank/DDBJ whole genome shotgun (WGS) entry which is preliminary data.</text>
</comment>
<reference evidence="1" key="1">
    <citation type="submission" date="2022-12" db="EMBL/GenBank/DDBJ databases">
        <title>New Phytohabitans aurantiacus sp. RD004123 nov., an actinomycete isolated from soil.</title>
        <authorList>
            <person name="Triningsih D.W."/>
            <person name="Harunari E."/>
            <person name="Igarashi Y."/>
        </authorList>
    </citation>
    <scope>NUCLEOTIDE SEQUENCE</scope>
    <source>
        <strain evidence="1">RD004123</strain>
    </source>
</reference>
<dbReference type="PANTHER" id="PTHR10091:SF0">
    <property type="entry name" value="GALACTOSE MUTAROTASE"/>
    <property type="match status" value="1"/>
</dbReference>
<protein>
    <submittedName>
        <fullName evidence="1">Aldose 1-epimerase</fullName>
    </submittedName>
</protein>
<sequence length="313" mass="33967">MDNQLNGTAPLSGTQWTISSGGHEATLVEIGGGLRAYRADGVDYVDGYGADELPVGCAGQILAPWPNRIRDGRYTFAGEPQQLSLTEPARHNAIHGLVNWQPWRAVEQSADAVTLECPMPAQPGYPWPLRLRTTWRVGDGGLRAEQEITNVGHKSCPIGFSVHPYLSLPGARVDDMVLKVPARSRLLVDSRLLPIGAAKVAGTRFDFTEPKKIGAGVLDTAFGDVERDADGGSRVELSTVDGRHSVSVWADELFGWWQVFTSDTLTGDRLRRSIAIEPMTCPPDAFRSGRDLTVLEPGETWRATWGITPGGGR</sequence>
<accession>A0ABQ5QXL4</accession>
<dbReference type="InterPro" id="IPR037480">
    <property type="entry name" value="YihR-like"/>
</dbReference>
<name>A0ABQ5QXL4_9ACTN</name>
<gene>
    <name evidence="1" type="primary">galM</name>
    <name evidence="1" type="ORF">Pa4123_37190</name>
</gene>
<keyword evidence="2" id="KW-1185">Reference proteome</keyword>
<evidence type="ECO:0000313" key="1">
    <source>
        <dbReference type="EMBL" id="GLH98444.1"/>
    </source>
</evidence>
<proteinExistence type="predicted"/>
<dbReference type="PANTHER" id="PTHR10091">
    <property type="entry name" value="ALDOSE-1-EPIMERASE"/>
    <property type="match status" value="1"/>
</dbReference>
<dbReference type="Gene3D" id="2.70.98.10">
    <property type="match status" value="1"/>
</dbReference>